<dbReference type="SUPFAM" id="SSF54862">
    <property type="entry name" value="4Fe-4S ferredoxins"/>
    <property type="match status" value="1"/>
</dbReference>
<dbReference type="PROSITE" id="PS51379">
    <property type="entry name" value="4FE4S_FER_2"/>
    <property type="match status" value="1"/>
</dbReference>
<feature type="domain" description="4Fe-4S ferredoxin-type" evidence="1">
    <location>
        <begin position="277"/>
        <end position="306"/>
    </location>
</feature>
<proteinExistence type="predicted"/>
<sequence length="342" mass="39376">MPKEEIYEQLRDWLKQTWYNLPETDELLPLIKANYTPEEAALLTGMPFKGMNLEDLAAMKQMEPEVLRQRLDAMARKGQIFRSVKAETVRYSLNDTFFVNYRSAFWPGLTDERSQAIAPLANQYYYHGLWDQWDQTRHKGLRTLPVHGTIEDTREILPYEEVLNVLDQHDYFTVSVCPCKHRKNMDPDFPDCEYPTEVCLHFGRLGHYIVENNMGREITRQETEEILRKSAEAGLVHGVSNMREAPDTICNCDPCCCIMFEAFHKLKHAEGMAPSNYRVRVNGETCMGCGLCVKRCPMDALHLEDHPEAKGRVTVIEAVNGKEKKKLKNKTGKVSVVDPDLC</sequence>
<dbReference type="Gene3D" id="3.30.70.20">
    <property type="match status" value="1"/>
</dbReference>
<gene>
    <name evidence="2" type="ORF">LCGC14_2138430</name>
</gene>
<dbReference type="Pfam" id="PF00037">
    <property type="entry name" value="Fer4"/>
    <property type="match status" value="1"/>
</dbReference>
<name>A0A0F9DZE3_9ZZZZ</name>
<evidence type="ECO:0000313" key="2">
    <source>
        <dbReference type="EMBL" id="KKL67094.1"/>
    </source>
</evidence>
<reference evidence="2" key="1">
    <citation type="journal article" date="2015" name="Nature">
        <title>Complex archaea that bridge the gap between prokaryotes and eukaryotes.</title>
        <authorList>
            <person name="Spang A."/>
            <person name="Saw J.H."/>
            <person name="Jorgensen S.L."/>
            <person name="Zaremba-Niedzwiedzka K."/>
            <person name="Martijn J."/>
            <person name="Lind A.E."/>
            <person name="van Eijk R."/>
            <person name="Schleper C."/>
            <person name="Guy L."/>
            <person name="Ettema T.J."/>
        </authorList>
    </citation>
    <scope>NUCLEOTIDE SEQUENCE</scope>
</reference>
<protein>
    <recommendedName>
        <fullName evidence="1">4Fe-4S ferredoxin-type domain-containing protein</fullName>
    </recommendedName>
</protein>
<dbReference type="AlphaFoldDB" id="A0A0F9DZE3"/>
<dbReference type="InterPro" id="IPR017896">
    <property type="entry name" value="4Fe4S_Fe-S-bd"/>
</dbReference>
<dbReference type="EMBL" id="LAZR01026987">
    <property type="protein sequence ID" value="KKL67094.1"/>
    <property type="molecule type" value="Genomic_DNA"/>
</dbReference>
<accession>A0A0F9DZE3</accession>
<feature type="non-terminal residue" evidence="2">
    <location>
        <position position="342"/>
    </location>
</feature>
<evidence type="ECO:0000259" key="1">
    <source>
        <dbReference type="PROSITE" id="PS51379"/>
    </source>
</evidence>
<comment type="caution">
    <text evidence="2">The sequence shown here is derived from an EMBL/GenBank/DDBJ whole genome shotgun (WGS) entry which is preliminary data.</text>
</comment>
<dbReference type="InterPro" id="IPR017900">
    <property type="entry name" value="4Fe4S_Fe_S_CS"/>
</dbReference>
<organism evidence="2">
    <name type="scientific">marine sediment metagenome</name>
    <dbReference type="NCBI Taxonomy" id="412755"/>
    <lineage>
        <taxon>unclassified sequences</taxon>
        <taxon>metagenomes</taxon>
        <taxon>ecological metagenomes</taxon>
    </lineage>
</organism>
<dbReference type="PROSITE" id="PS00198">
    <property type="entry name" value="4FE4S_FER_1"/>
    <property type="match status" value="1"/>
</dbReference>